<dbReference type="Proteomes" id="UP000672934">
    <property type="component" value="Unassembled WGS sequence"/>
</dbReference>
<dbReference type="AlphaFoldDB" id="A0A916ISI7"/>
<accession>A0A916ISI7</accession>
<protein>
    <submittedName>
        <fullName evidence="2">Uncharacterized protein</fullName>
    </submittedName>
</protein>
<dbReference type="RefSeq" id="WP_211946245.1">
    <property type="nucleotide sequence ID" value="NZ_CAJPUY010000004.1"/>
</dbReference>
<proteinExistence type="predicted"/>
<name>A0A916ISI7_9BURK</name>
<sequence length="578" mass="62583">MLSSSRLNLRPLVAALALAATAAVAAPAGPVPNPYLAQSYNNQTHWNDGATDSVEFAVPRGHFEVTPESVQVVANESASLPLVADRVAGKDIYWWWAGFSLRKLAVEDGKLVELGRSDLPVRLPGYTPIGTQQRHEQAQAVRRFLDARDEQGLLDYLKSQPNRLMTSTEDQGVNGSVYAVLGRDDTFYGCNGRQVFRIAQSHPGDPASAMAAPVAVTLPATLFDNDKARKGTRLPADILFGMGMTYNGYLVVNTASGKVITLNRETLAPVDVFTVAGSDEQFLNSFATGPEAGGGAVYVASNTTMYRLVVDKDGRIHSDEGSGAWQAGYDRGVRMPAPKLGDGTGSTPTLMGFGPDEDKLVVITDGARKMRMVAFWRDQLPAGWKQKPGTSSPRVADQTEVDMGPELESVQSEQSVSAYGDYAFVVNNIPSRDAPQLSPASFYVSLINGATRPGPAGAAALKWQQKTHRWERLWTRPDVSSISVVPMISGAGRMAIVDGYFVGRWNDRYHIGLDLDTGKTVMTIRTGSDPTFNGLYSPVKVDPQGHIFYSGAFGLMRLDTAKMKQVPFQDGTLTARQR</sequence>
<dbReference type="EMBL" id="CAJPUY010000004">
    <property type="protein sequence ID" value="CAG2133750.1"/>
    <property type="molecule type" value="Genomic_DNA"/>
</dbReference>
<comment type="caution">
    <text evidence="2">The sequence shown here is derived from an EMBL/GenBank/DDBJ whole genome shotgun (WGS) entry which is preliminary data.</text>
</comment>
<gene>
    <name evidence="2" type="ORF">LMG31506_01235</name>
</gene>
<evidence type="ECO:0000256" key="1">
    <source>
        <dbReference type="SAM" id="SignalP"/>
    </source>
</evidence>
<feature type="chain" id="PRO_5037679183" evidence="1">
    <location>
        <begin position="26"/>
        <end position="578"/>
    </location>
</feature>
<evidence type="ECO:0000313" key="3">
    <source>
        <dbReference type="Proteomes" id="UP000672934"/>
    </source>
</evidence>
<keyword evidence="1" id="KW-0732">Signal</keyword>
<organism evidence="2 3">
    <name type="scientific">Cupriavidus yeoncheonensis</name>
    <dbReference type="NCBI Taxonomy" id="1462994"/>
    <lineage>
        <taxon>Bacteria</taxon>
        <taxon>Pseudomonadati</taxon>
        <taxon>Pseudomonadota</taxon>
        <taxon>Betaproteobacteria</taxon>
        <taxon>Burkholderiales</taxon>
        <taxon>Burkholderiaceae</taxon>
        <taxon>Cupriavidus</taxon>
    </lineage>
</organism>
<reference evidence="2" key="1">
    <citation type="submission" date="2021-03" db="EMBL/GenBank/DDBJ databases">
        <authorList>
            <person name="Peeters C."/>
        </authorList>
    </citation>
    <scope>NUCLEOTIDE SEQUENCE</scope>
    <source>
        <strain evidence="2">LMG 31506</strain>
    </source>
</reference>
<evidence type="ECO:0000313" key="2">
    <source>
        <dbReference type="EMBL" id="CAG2133750.1"/>
    </source>
</evidence>
<feature type="signal peptide" evidence="1">
    <location>
        <begin position="1"/>
        <end position="25"/>
    </location>
</feature>
<keyword evidence="3" id="KW-1185">Reference proteome</keyword>